<organism evidence="8 9">
    <name type="scientific">Nonlabens marinus S1-08</name>
    <dbReference type="NCBI Taxonomy" id="1454201"/>
    <lineage>
        <taxon>Bacteria</taxon>
        <taxon>Pseudomonadati</taxon>
        <taxon>Bacteroidota</taxon>
        <taxon>Flavobacteriia</taxon>
        <taxon>Flavobacteriales</taxon>
        <taxon>Flavobacteriaceae</taxon>
        <taxon>Nonlabens</taxon>
    </lineage>
</organism>
<gene>
    <name evidence="8" type="ORF">NMS_0614</name>
</gene>
<keyword evidence="6 7" id="KW-0472">Membrane</keyword>
<dbReference type="Pfam" id="PF25539">
    <property type="entry name" value="Bestrophin_2"/>
    <property type="match status" value="1"/>
</dbReference>
<protein>
    <recommendedName>
        <fullName evidence="10">Bestrophin homolog</fullName>
    </recommendedName>
</protein>
<name>W8VUI2_9FLAO</name>
<dbReference type="Proteomes" id="UP000031760">
    <property type="component" value="Chromosome"/>
</dbReference>
<keyword evidence="2" id="KW-0813">Transport</keyword>
<comment type="subcellular location">
    <subcellularLocation>
        <location evidence="1">Membrane</location>
        <topology evidence="1">Multi-pass membrane protein</topology>
    </subcellularLocation>
</comment>
<keyword evidence="5" id="KW-0406">Ion transport</keyword>
<keyword evidence="4 7" id="KW-1133">Transmembrane helix</keyword>
<reference evidence="8 9" key="1">
    <citation type="journal article" date="2014" name="Proc. Natl. Acad. Sci. U.S.A.">
        <title>Functional characterization of flavobacteria rhodopsins reveals a unique class of light-driven chloride pump in bacteria.</title>
        <authorList>
            <person name="Yoshizawa S."/>
            <person name="Kumagai Y."/>
            <person name="Kim H."/>
            <person name="Ogura Y."/>
            <person name="Hayashi T."/>
            <person name="Iwasaki W."/>
            <person name="DeLong E.F."/>
            <person name="Kogure K."/>
        </authorList>
    </citation>
    <scope>NUCLEOTIDE SEQUENCE [LARGE SCALE GENOMIC DNA]</scope>
    <source>
        <strain evidence="8 9">S1-08</strain>
    </source>
</reference>
<evidence type="ECO:0000256" key="6">
    <source>
        <dbReference type="ARBA" id="ARBA00023136"/>
    </source>
</evidence>
<keyword evidence="9" id="KW-1185">Reference proteome</keyword>
<dbReference type="AlphaFoldDB" id="W8VUI2"/>
<dbReference type="HOGENOM" id="CLU_2423999_0_0_10"/>
<evidence type="ECO:0000313" key="8">
    <source>
        <dbReference type="EMBL" id="BAO54623.1"/>
    </source>
</evidence>
<dbReference type="GO" id="GO:0006811">
    <property type="term" value="P:monoatomic ion transport"/>
    <property type="evidence" value="ECO:0007669"/>
    <property type="project" value="UniProtKB-KW"/>
</dbReference>
<evidence type="ECO:0000256" key="2">
    <source>
        <dbReference type="ARBA" id="ARBA00022448"/>
    </source>
</evidence>
<dbReference type="GO" id="GO:0016020">
    <property type="term" value="C:membrane"/>
    <property type="evidence" value="ECO:0007669"/>
    <property type="project" value="UniProtKB-SubCell"/>
</dbReference>
<dbReference type="EMBL" id="AP014548">
    <property type="protein sequence ID" value="BAO54623.1"/>
    <property type="molecule type" value="Genomic_DNA"/>
</dbReference>
<dbReference type="STRING" id="1454201.NMS_0614"/>
<evidence type="ECO:0000256" key="7">
    <source>
        <dbReference type="SAM" id="Phobius"/>
    </source>
</evidence>
<evidence type="ECO:0008006" key="10">
    <source>
        <dbReference type="Google" id="ProtNLM"/>
    </source>
</evidence>
<evidence type="ECO:0000256" key="1">
    <source>
        <dbReference type="ARBA" id="ARBA00004141"/>
    </source>
</evidence>
<evidence type="ECO:0000256" key="3">
    <source>
        <dbReference type="ARBA" id="ARBA00022692"/>
    </source>
</evidence>
<evidence type="ECO:0000313" key="9">
    <source>
        <dbReference type="Proteomes" id="UP000031760"/>
    </source>
</evidence>
<proteinExistence type="predicted"/>
<dbReference type="InterPro" id="IPR044669">
    <property type="entry name" value="YneE/VCCN1/2-like"/>
</dbReference>
<sequence>MLNVFQEHIDSTGTELMKNWYLFLQIPFSVLVMWIFTTMEIVGDNSEDPFEGRINDVPMTALCRTIMIDLRDILDEKNLPQPVLPKDNILY</sequence>
<accession>W8VUI2</accession>
<dbReference type="KEGG" id="nmf:NMS_0614"/>
<keyword evidence="3 7" id="KW-0812">Transmembrane</keyword>
<feature type="transmembrane region" description="Helical" evidence="7">
    <location>
        <begin position="20"/>
        <end position="37"/>
    </location>
</feature>
<evidence type="ECO:0000256" key="5">
    <source>
        <dbReference type="ARBA" id="ARBA00023065"/>
    </source>
</evidence>
<evidence type="ECO:0000256" key="4">
    <source>
        <dbReference type="ARBA" id="ARBA00022989"/>
    </source>
</evidence>